<dbReference type="Gene3D" id="1.10.357.10">
    <property type="entry name" value="Tetracycline Repressor, domain 2"/>
    <property type="match status" value="1"/>
</dbReference>
<comment type="caution">
    <text evidence="6">The sequence shown here is derived from an EMBL/GenBank/DDBJ whole genome shotgun (WGS) entry which is preliminary data.</text>
</comment>
<gene>
    <name evidence="6" type="ORF">E1288_12465</name>
</gene>
<evidence type="ECO:0000256" key="3">
    <source>
        <dbReference type="ARBA" id="ARBA00023163"/>
    </source>
</evidence>
<evidence type="ECO:0000256" key="2">
    <source>
        <dbReference type="ARBA" id="ARBA00023125"/>
    </source>
</evidence>
<accession>A0A4R4Z2G2</accession>
<feature type="DNA-binding region" description="H-T-H motif" evidence="4">
    <location>
        <begin position="39"/>
        <end position="58"/>
    </location>
</feature>
<sequence length="214" mass="23969">MSAPSRPVSLRERKKLRTRQAMIDTALAKFTEQGFDATTVDELCEAVEVSKTTFFRYFGCKEDVALAPTEDLWAEFLADLGTREPDDRPLLEVAQDALLAALQRMPAEGWAERVLLSRRLAAATPSMDAHGLQFCGRTTRSAMETLHRRFGLPDQADVRARLVMDLLVAAFHCAMEMWLAREDSHTRDDLVDCARRAFAAIPGVLTLSPGEWRS</sequence>
<evidence type="ECO:0000313" key="6">
    <source>
        <dbReference type="EMBL" id="TDD52191.1"/>
    </source>
</evidence>
<dbReference type="PANTHER" id="PTHR30055:SF238">
    <property type="entry name" value="MYCOFACTOCIN BIOSYNTHESIS TRANSCRIPTIONAL REGULATOR MFTR-RELATED"/>
    <property type="match status" value="1"/>
</dbReference>
<evidence type="ECO:0000313" key="7">
    <source>
        <dbReference type="Proteomes" id="UP000294947"/>
    </source>
</evidence>
<protein>
    <submittedName>
        <fullName evidence="6">TetR family transcriptional regulator</fullName>
    </submittedName>
</protein>
<proteinExistence type="predicted"/>
<dbReference type="InterPro" id="IPR001647">
    <property type="entry name" value="HTH_TetR"/>
</dbReference>
<organism evidence="6 7">
    <name type="scientific">Saccharopolyspora elongata</name>
    <dbReference type="NCBI Taxonomy" id="2530387"/>
    <lineage>
        <taxon>Bacteria</taxon>
        <taxon>Bacillati</taxon>
        <taxon>Actinomycetota</taxon>
        <taxon>Actinomycetes</taxon>
        <taxon>Pseudonocardiales</taxon>
        <taxon>Pseudonocardiaceae</taxon>
        <taxon>Saccharopolyspora</taxon>
    </lineage>
</organism>
<dbReference type="PROSITE" id="PS50977">
    <property type="entry name" value="HTH_TETR_2"/>
    <property type="match status" value="1"/>
</dbReference>
<keyword evidence="2 4" id="KW-0238">DNA-binding</keyword>
<feature type="domain" description="HTH tetR-type" evidence="5">
    <location>
        <begin position="16"/>
        <end position="76"/>
    </location>
</feature>
<keyword evidence="7" id="KW-1185">Reference proteome</keyword>
<dbReference type="AlphaFoldDB" id="A0A4R4Z2G2"/>
<dbReference type="Gene3D" id="1.10.10.60">
    <property type="entry name" value="Homeodomain-like"/>
    <property type="match status" value="1"/>
</dbReference>
<dbReference type="EMBL" id="SMKW01000013">
    <property type="protein sequence ID" value="TDD52191.1"/>
    <property type="molecule type" value="Genomic_DNA"/>
</dbReference>
<dbReference type="Proteomes" id="UP000294947">
    <property type="component" value="Unassembled WGS sequence"/>
</dbReference>
<name>A0A4R4Z2G2_9PSEU</name>
<evidence type="ECO:0000256" key="4">
    <source>
        <dbReference type="PROSITE-ProRule" id="PRU00335"/>
    </source>
</evidence>
<reference evidence="6 7" key="1">
    <citation type="submission" date="2019-03" db="EMBL/GenBank/DDBJ databases">
        <title>Draft genome sequences of novel Actinobacteria.</title>
        <authorList>
            <person name="Sahin N."/>
            <person name="Ay H."/>
            <person name="Saygin H."/>
        </authorList>
    </citation>
    <scope>NUCLEOTIDE SEQUENCE [LARGE SCALE GENOMIC DNA]</scope>
    <source>
        <strain evidence="6 7">7K502</strain>
    </source>
</reference>
<evidence type="ECO:0000256" key="1">
    <source>
        <dbReference type="ARBA" id="ARBA00023015"/>
    </source>
</evidence>
<dbReference type="GO" id="GO:0000976">
    <property type="term" value="F:transcription cis-regulatory region binding"/>
    <property type="evidence" value="ECO:0007669"/>
    <property type="project" value="TreeGrafter"/>
</dbReference>
<dbReference type="GO" id="GO:0003700">
    <property type="term" value="F:DNA-binding transcription factor activity"/>
    <property type="evidence" value="ECO:0007669"/>
    <property type="project" value="TreeGrafter"/>
</dbReference>
<keyword evidence="1" id="KW-0805">Transcription regulation</keyword>
<dbReference type="SUPFAM" id="SSF46689">
    <property type="entry name" value="Homeodomain-like"/>
    <property type="match status" value="1"/>
</dbReference>
<dbReference type="OrthoDB" id="3296001at2"/>
<dbReference type="InterPro" id="IPR050109">
    <property type="entry name" value="HTH-type_TetR-like_transc_reg"/>
</dbReference>
<dbReference type="PANTHER" id="PTHR30055">
    <property type="entry name" value="HTH-TYPE TRANSCRIPTIONAL REGULATOR RUTR"/>
    <property type="match status" value="1"/>
</dbReference>
<dbReference type="RefSeq" id="WP_132484476.1">
    <property type="nucleotide sequence ID" value="NZ_SMKW01000013.1"/>
</dbReference>
<dbReference type="Pfam" id="PF00440">
    <property type="entry name" value="TetR_N"/>
    <property type="match status" value="1"/>
</dbReference>
<dbReference type="InterPro" id="IPR009057">
    <property type="entry name" value="Homeodomain-like_sf"/>
</dbReference>
<evidence type="ECO:0000259" key="5">
    <source>
        <dbReference type="PROSITE" id="PS50977"/>
    </source>
</evidence>
<keyword evidence="3" id="KW-0804">Transcription</keyword>